<evidence type="ECO:0000313" key="9">
    <source>
        <dbReference type="Proteomes" id="UP000322981"/>
    </source>
</evidence>
<dbReference type="Pfam" id="PF03755">
    <property type="entry name" value="YicC-like_N"/>
    <property type="match status" value="1"/>
</dbReference>
<reference evidence="8 9" key="1">
    <citation type="submission" date="2019-09" db="EMBL/GenBank/DDBJ databases">
        <title>Whole-genome sequence of the purple sulfur bacterium Thiohalocapsa marina DSM 19078.</title>
        <authorList>
            <person name="Kyndt J.A."/>
            <person name="Meyer T.E."/>
        </authorList>
    </citation>
    <scope>NUCLEOTIDE SEQUENCE [LARGE SCALE GENOMIC DNA]</scope>
    <source>
        <strain evidence="8 9">DSM 19078</strain>
    </source>
</reference>
<keyword evidence="4" id="KW-0378">Hydrolase</keyword>
<organism evidence="8 9">
    <name type="scientific">Thiohalocapsa marina</name>
    <dbReference type="NCBI Taxonomy" id="424902"/>
    <lineage>
        <taxon>Bacteria</taxon>
        <taxon>Pseudomonadati</taxon>
        <taxon>Pseudomonadota</taxon>
        <taxon>Gammaproteobacteria</taxon>
        <taxon>Chromatiales</taxon>
        <taxon>Chromatiaceae</taxon>
        <taxon>Thiohalocapsa</taxon>
    </lineage>
</organism>
<evidence type="ECO:0000313" key="8">
    <source>
        <dbReference type="EMBL" id="KAA6185303.1"/>
    </source>
</evidence>
<comment type="caution">
    <text evidence="8">The sequence shown here is derived from an EMBL/GenBank/DDBJ whole genome shotgun (WGS) entry which is preliminary data.</text>
</comment>
<dbReference type="GO" id="GO:0016787">
    <property type="term" value="F:hydrolase activity"/>
    <property type="evidence" value="ECO:0007669"/>
    <property type="project" value="UniProtKB-KW"/>
</dbReference>
<dbReference type="OrthoDB" id="9771229at2"/>
<dbReference type="InterPro" id="IPR005229">
    <property type="entry name" value="YicC/YloC-like"/>
</dbReference>
<dbReference type="GO" id="GO:0004521">
    <property type="term" value="F:RNA endonuclease activity"/>
    <property type="evidence" value="ECO:0007669"/>
    <property type="project" value="InterPro"/>
</dbReference>
<dbReference type="PANTHER" id="PTHR30636">
    <property type="entry name" value="UPF0701 PROTEIN YICC"/>
    <property type="match status" value="1"/>
</dbReference>
<evidence type="ECO:0000259" key="6">
    <source>
        <dbReference type="Pfam" id="PF03755"/>
    </source>
</evidence>
<sequence>MIKSMTAFARESDTAEVGDLTWEVRSVNHRFLEANVRLPEDLRALEPAVRERLGARLGRGKLDCSLRFAPRAGEAGALSINHRLLEQLLQAADEIATRIGEPATPHVIDLMQWPGLLQEPERDLDAVGAAARALLERTLDTLVETRAREGERLRALILERCERLLQRVDEVRARMPEVLAGVRSRIADRLAEVREELDPGRLEQEMALLAQRLDVDEEMDRLSVHVAEVRKALDAQGPVGRRLDFLMQELNREANTLSSKSSDSAVTLAAVDMKVLIEQMREQVQNIE</sequence>
<dbReference type="EMBL" id="VWXX01000011">
    <property type="protein sequence ID" value="KAA6185303.1"/>
    <property type="molecule type" value="Genomic_DNA"/>
</dbReference>
<evidence type="ECO:0000256" key="4">
    <source>
        <dbReference type="ARBA" id="ARBA00022801"/>
    </source>
</evidence>
<gene>
    <name evidence="8" type="ORF">F2Q65_09395</name>
</gene>
<name>A0A5M8FK54_9GAMM</name>
<comment type="similarity">
    <text evidence="5">Belongs to the YicC/YloC family.</text>
</comment>
<dbReference type="PANTHER" id="PTHR30636:SF3">
    <property type="entry name" value="UPF0701 PROTEIN YICC"/>
    <property type="match status" value="1"/>
</dbReference>
<proteinExistence type="inferred from homology"/>
<feature type="domain" description="Endoribonuclease YicC-like N-terminal" evidence="6">
    <location>
        <begin position="2"/>
        <end position="154"/>
    </location>
</feature>
<feature type="domain" description="Endoribonuclease YicC-like C-terminal" evidence="7">
    <location>
        <begin position="171"/>
        <end position="288"/>
    </location>
</feature>
<evidence type="ECO:0000256" key="3">
    <source>
        <dbReference type="ARBA" id="ARBA00022759"/>
    </source>
</evidence>
<dbReference type="RefSeq" id="WP_150092715.1">
    <property type="nucleotide sequence ID" value="NZ_VWXX01000011.1"/>
</dbReference>
<dbReference type="AlphaFoldDB" id="A0A5M8FK54"/>
<dbReference type="InterPro" id="IPR013551">
    <property type="entry name" value="YicC-like_C"/>
</dbReference>
<accession>A0A5M8FK54</accession>
<dbReference type="InterPro" id="IPR013527">
    <property type="entry name" value="YicC-like_N"/>
</dbReference>
<keyword evidence="3" id="KW-0255">Endonuclease</keyword>
<dbReference type="Proteomes" id="UP000322981">
    <property type="component" value="Unassembled WGS sequence"/>
</dbReference>
<dbReference type="NCBIfam" id="TIGR00255">
    <property type="entry name" value="YicC/YloC family endoribonuclease"/>
    <property type="match status" value="1"/>
</dbReference>
<evidence type="ECO:0000256" key="2">
    <source>
        <dbReference type="ARBA" id="ARBA00022722"/>
    </source>
</evidence>
<protein>
    <submittedName>
        <fullName evidence="8">YicC family protein</fullName>
    </submittedName>
</protein>
<dbReference type="Pfam" id="PF08340">
    <property type="entry name" value="YicC-like_C"/>
    <property type="match status" value="1"/>
</dbReference>
<evidence type="ECO:0000259" key="7">
    <source>
        <dbReference type="Pfam" id="PF08340"/>
    </source>
</evidence>
<keyword evidence="2" id="KW-0540">Nuclease</keyword>
<evidence type="ECO:0000256" key="1">
    <source>
        <dbReference type="ARBA" id="ARBA00001968"/>
    </source>
</evidence>
<comment type="cofactor">
    <cofactor evidence="1">
        <name>a divalent metal cation</name>
        <dbReference type="ChEBI" id="CHEBI:60240"/>
    </cofactor>
</comment>
<keyword evidence="9" id="KW-1185">Reference proteome</keyword>
<evidence type="ECO:0000256" key="5">
    <source>
        <dbReference type="ARBA" id="ARBA00035648"/>
    </source>
</evidence>